<keyword evidence="1" id="KW-0808">Transferase</keyword>
<keyword evidence="1" id="KW-0695">RNA-directed DNA polymerase</keyword>
<sequence>MAIRTGVKLNSKPSSVDKLNSVVRQTRGDFTSNDTLLWPLLESKISNSSEESIGAKANSFTRKWLSVQPCLTDIAMYCCKVMLKLSLKFIIEEYNYGKARLMTMFKDSVDPAVLFKSRFYVPN</sequence>
<organism evidence="1 2">
    <name type="scientific">Plakobranchus ocellatus</name>
    <dbReference type="NCBI Taxonomy" id="259542"/>
    <lineage>
        <taxon>Eukaryota</taxon>
        <taxon>Metazoa</taxon>
        <taxon>Spiralia</taxon>
        <taxon>Lophotrochozoa</taxon>
        <taxon>Mollusca</taxon>
        <taxon>Gastropoda</taxon>
        <taxon>Heterobranchia</taxon>
        <taxon>Euthyneura</taxon>
        <taxon>Panpulmonata</taxon>
        <taxon>Sacoglossa</taxon>
        <taxon>Placobranchoidea</taxon>
        <taxon>Plakobranchidae</taxon>
        <taxon>Plakobranchus</taxon>
    </lineage>
</organism>
<proteinExistence type="predicted"/>
<keyword evidence="1" id="KW-0548">Nucleotidyltransferase</keyword>
<protein>
    <submittedName>
        <fullName evidence="1">Reverse transcriptase</fullName>
    </submittedName>
</protein>
<dbReference type="EMBL" id="BLXT01007370">
    <property type="protein sequence ID" value="GFO39046.1"/>
    <property type="molecule type" value="Genomic_DNA"/>
</dbReference>
<gene>
    <name evidence="1" type="ORF">PoB_006555100</name>
</gene>
<evidence type="ECO:0000313" key="1">
    <source>
        <dbReference type="EMBL" id="GFO39046.1"/>
    </source>
</evidence>
<keyword evidence="2" id="KW-1185">Reference proteome</keyword>
<dbReference type="AlphaFoldDB" id="A0AAV4D514"/>
<evidence type="ECO:0000313" key="2">
    <source>
        <dbReference type="Proteomes" id="UP000735302"/>
    </source>
</evidence>
<reference evidence="1 2" key="1">
    <citation type="journal article" date="2021" name="Elife">
        <title>Chloroplast acquisition without the gene transfer in kleptoplastic sea slugs, Plakobranchus ocellatus.</title>
        <authorList>
            <person name="Maeda T."/>
            <person name="Takahashi S."/>
            <person name="Yoshida T."/>
            <person name="Shimamura S."/>
            <person name="Takaki Y."/>
            <person name="Nagai Y."/>
            <person name="Toyoda A."/>
            <person name="Suzuki Y."/>
            <person name="Arimoto A."/>
            <person name="Ishii H."/>
            <person name="Satoh N."/>
            <person name="Nishiyama T."/>
            <person name="Hasebe M."/>
            <person name="Maruyama T."/>
            <person name="Minagawa J."/>
            <person name="Obokata J."/>
            <person name="Shigenobu S."/>
        </authorList>
    </citation>
    <scope>NUCLEOTIDE SEQUENCE [LARGE SCALE GENOMIC DNA]</scope>
</reference>
<dbReference type="GO" id="GO:0003964">
    <property type="term" value="F:RNA-directed DNA polymerase activity"/>
    <property type="evidence" value="ECO:0007669"/>
    <property type="project" value="UniProtKB-KW"/>
</dbReference>
<dbReference type="Proteomes" id="UP000735302">
    <property type="component" value="Unassembled WGS sequence"/>
</dbReference>
<comment type="caution">
    <text evidence="1">The sequence shown here is derived from an EMBL/GenBank/DDBJ whole genome shotgun (WGS) entry which is preliminary data.</text>
</comment>
<name>A0AAV4D514_9GAST</name>
<accession>A0AAV4D514</accession>